<dbReference type="GO" id="GO:0043190">
    <property type="term" value="C:ATP-binding cassette (ABC) transporter complex"/>
    <property type="evidence" value="ECO:0007669"/>
    <property type="project" value="InterPro"/>
</dbReference>
<evidence type="ECO:0000256" key="1">
    <source>
        <dbReference type="SAM" id="SignalP"/>
    </source>
</evidence>
<dbReference type="CDD" id="cd13606">
    <property type="entry name" value="PBP2_ProX_like"/>
    <property type="match status" value="1"/>
</dbReference>
<keyword evidence="4" id="KW-1185">Reference proteome</keyword>
<protein>
    <submittedName>
        <fullName evidence="3">ABC transporter substrate-binding protein</fullName>
    </submittedName>
</protein>
<dbReference type="RefSeq" id="WP_254164773.1">
    <property type="nucleotide sequence ID" value="NZ_JANAFB010000003.1"/>
</dbReference>
<dbReference type="EMBL" id="JANAFB010000003">
    <property type="protein sequence ID" value="MCP3424845.1"/>
    <property type="molecule type" value="Genomic_DNA"/>
</dbReference>
<dbReference type="InterPro" id="IPR007210">
    <property type="entry name" value="ABC_Gly_betaine_transp_sub-bd"/>
</dbReference>
<organism evidence="3 4">
    <name type="scientific">Rothia santali</name>
    <dbReference type="NCBI Taxonomy" id="2949643"/>
    <lineage>
        <taxon>Bacteria</taxon>
        <taxon>Bacillati</taxon>
        <taxon>Actinomycetota</taxon>
        <taxon>Actinomycetes</taxon>
        <taxon>Micrococcales</taxon>
        <taxon>Micrococcaceae</taxon>
        <taxon>Rothia</taxon>
    </lineage>
</organism>
<dbReference type="SUPFAM" id="SSF53850">
    <property type="entry name" value="Periplasmic binding protein-like II"/>
    <property type="match status" value="1"/>
</dbReference>
<evidence type="ECO:0000313" key="4">
    <source>
        <dbReference type="Proteomes" id="UP001139502"/>
    </source>
</evidence>
<evidence type="ECO:0000259" key="2">
    <source>
        <dbReference type="Pfam" id="PF04069"/>
    </source>
</evidence>
<comment type="caution">
    <text evidence="3">The sequence shown here is derived from an EMBL/GenBank/DDBJ whole genome shotgun (WGS) entry which is preliminary data.</text>
</comment>
<dbReference type="Gene3D" id="3.40.190.10">
    <property type="entry name" value="Periplasmic binding protein-like II"/>
    <property type="match status" value="1"/>
</dbReference>
<dbReference type="PROSITE" id="PS51257">
    <property type="entry name" value="PROKAR_LIPOPROTEIN"/>
    <property type="match status" value="1"/>
</dbReference>
<accession>A0A9X2HAW8</accession>
<dbReference type="AlphaFoldDB" id="A0A9X2HAW8"/>
<gene>
    <name evidence="3" type="ORF">NBM05_02055</name>
</gene>
<name>A0A9X2HAW8_9MICC</name>
<feature type="chain" id="PRO_5040719709" evidence="1">
    <location>
        <begin position="21"/>
        <end position="320"/>
    </location>
</feature>
<dbReference type="Proteomes" id="UP001139502">
    <property type="component" value="Unassembled WGS sequence"/>
</dbReference>
<sequence length="320" mass="33466">MKRRIIAPLALLTTTLLLTATGCGGEQEVSQDPSASDYGTVRIGAGINAETEAVANIYAGVLEQAGYETEVVPTGDTRDDYLDAMLSPDGDPIQITPDYSGNLLLHVTQDGTVNPQEGGAAALNVTGMSSGDILSTLPRVLPEGLGTLNAASAENKDALAVTRVTAAEYGLSTIRDLAEHCGELSFGVPSGFEQRSYGAAGLSSLYDCVPQRFESVDDQEELVDRLTEGGVDVADVYTASAAIPENNLVVLEDPQVNFIAQQVLPVVQADELPASARDAVNSASGRLNTADLVFLNRLMTGDDAVSAADAADFWLREGDG</sequence>
<proteinExistence type="predicted"/>
<dbReference type="GO" id="GO:0022857">
    <property type="term" value="F:transmembrane transporter activity"/>
    <property type="evidence" value="ECO:0007669"/>
    <property type="project" value="InterPro"/>
</dbReference>
<dbReference type="Gene3D" id="3.40.190.120">
    <property type="entry name" value="Osmoprotection protein (prox), domain 2"/>
    <property type="match status" value="1"/>
</dbReference>
<keyword evidence="1" id="KW-0732">Signal</keyword>
<evidence type="ECO:0000313" key="3">
    <source>
        <dbReference type="EMBL" id="MCP3424845.1"/>
    </source>
</evidence>
<feature type="domain" description="ABC-type glycine betaine transport system substrate-binding" evidence="2">
    <location>
        <begin position="40"/>
        <end position="317"/>
    </location>
</feature>
<feature type="signal peptide" evidence="1">
    <location>
        <begin position="1"/>
        <end position="20"/>
    </location>
</feature>
<dbReference type="Pfam" id="PF04069">
    <property type="entry name" value="OpuAC"/>
    <property type="match status" value="1"/>
</dbReference>
<reference evidence="3" key="1">
    <citation type="submission" date="2022-06" db="EMBL/GenBank/DDBJ databases">
        <title>Rothia sp. isolated from sandalwood seedling.</title>
        <authorList>
            <person name="Tuikhar N."/>
            <person name="Kirdat K."/>
            <person name="Thorat V."/>
            <person name="Swetha P."/>
            <person name="Padma S."/>
            <person name="Sundararaj R."/>
            <person name="Yadav A."/>
        </authorList>
    </citation>
    <scope>NUCLEOTIDE SEQUENCE</scope>
    <source>
        <strain evidence="3">AR01</strain>
    </source>
</reference>